<dbReference type="InterPro" id="IPR008920">
    <property type="entry name" value="TF_FadR/GntR_C"/>
</dbReference>
<organism evidence="4 5">
    <name type="scientific">Pseudooceanicola algae</name>
    <dbReference type="NCBI Taxonomy" id="1537215"/>
    <lineage>
        <taxon>Bacteria</taxon>
        <taxon>Pseudomonadati</taxon>
        <taxon>Pseudomonadota</taxon>
        <taxon>Alphaproteobacteria</taxon>
        <taxon>Rhodobacterales</taxon>
        <taxon>Paracoccaceae</taxon>
        <taxon>Pseudooceanicola</taxon>
    </lineage>
</organism>
<protein>
    <submittedName>
        <fullName evidence="4">HTH-type transcriptional repressor NanR</fullName>
    </submittedName>
</protein>
<dbReference type="SUPFAM" id="SSF48008">
    <property type="entry name" value="GntR ligand-binding domain-like"/>
    <property type="match status" value="1"/>
</dbReference>
<sequence>MTSTQDGEGRKNSRRLSHLLTRTPKRSSVIAGEIRSWIITEGLEPGDSLPVEKEMITAFGASRATIREALKELEVQGLVRMKTGPNGGPIVTGSSVLESIQAVQNFCYFEKVTIDDIYELRSTIEVQLMYSVVGHIDEETFDRLDAQIELSSIPAHDERSRRRQREAEFEFHTIIASCVPNRLLLLMIEVIVGILVNATARESAAHELHGEWSRENSRYHADIVAALRREDAETAARLMREHMEIAHRHLKLMYGDLSLEAIALTAPERN</sequence>
<dbReference type="InterPro" id="IPR036388">
    <property type="entry name" value="WH-like_DNA-bd_sf"/>
</dbReference>
<dbReference type="PANTHER" id="PTHR43537">
    <property type="entry name" value="TRANSCRIPTIONAL REGULATOR, GNTR FAMILY"/>
    <property type="match status" value="1"/>
</dbReference>
<dbReference type="GO" id="GO:0003700">
    <property type="term" value="F:DNA-binding transcription factor activity"/>
    <property type="evidence" value="ECO:0007669"/>
    <property type="project" value="InterPro"/>
</dbReference>
<evidence type="ECO:0000256" key="1">
    <source>
        <dbReference type="ARBA" id="ARBA00023015"/>
    </source>
</evidence>
<keyword evidence="5" id="KW-1185">Reference proteome</keyword>
<evidence type="ECO:0000256" key="3">
    <source>
        <dbReference type="ARBA" id="ARBA00023163"/>
    </source>
</evidence>
<dbReference type="PROSITE" id="PS50949">
    <property type="entry name" value="HTH_GNTR"/>
    <property type="match status" value="1"/>
</dbReference>
<dbReference type="Pfam" id="PF00392">
    <property type="entry name" value="GntR"/>
    <property type="match status" value="1"/>
</dbReference>
<dbReference type="Pfam" id="PF07729">
    <property type="entry name" value="FCD"/>
    <property type="match status" value="1"/>
</dbReference>
<evidence type="ECO:0000256" key="2">
    <source>
        <dbReference type="ARBA" id="ARBA00023125"/>
    </source>
</evidence>
<dbReference type="Gene3D" id="1.10.10.10">
    <property type="entry name" value="Winged helix-like DNA-binding domain superfamily/Winged helix DNA-binding domain"/>
    <property type="match status" value="1"/>
</dbReference>
<dbReference type="PANTHER" id="PTHR43537:SF5">
    <property type="entry name" value="UXU OPERON TRANSCRIPTIONAL REGULATOR"/>
    <property type="match status" value="1"/>
</dbReference>
<reference evidence="4 5" key="1">
    <citation type="submission" date="2020-08" db="EMBL/GenBank/DDBJ databases">
        <title>Genome sequence of Rhodobacteraceae bacterium Lw-13e.</title>
        <authorList>
            <person name="Poehlein A."/>
            <person name="Wolter L."/>
            <person name="Daniel R."/>
            <person name="Brinkhoff T."/>
        </authorList>
    </citation>
    <scope>NUCLEOTIDE SEQUENCE [LARGE SCALE GENOMIC DNA]</scope>
    <source>
        <strain evidence="4 5">Lw-13e</strain>
    </source>
</reference>
<gene>
    <name evidence="4" type="primary">nanR_3</name>
    <name evidence="4" type="ORF">PSAL_032550</name>
</gene>
<dbReference type="Gene3D" id="1.20.120.530">
    <property type="entry name" value="GntR ligand-binding domain-like"/>
    <property type="match status" value="1"/>
</dbReference>
<keyword evidence="1" id="KW-0805">Transcription regulation</keyword>
<dbReference type="InterPro" id="IPR011711">
    <property type="entry name" value="GntR_C"/>
</dbReference>
<dbReference type="InterPro" id="IPR036390">
    <property type="entry name" value="WH_DNA-bd_sf"/>
</dbReference>
<dbReference type="Proteomes" id="UP000283786">
    <property type="component" value="Chromosome"/>
</dbReference>
<dbReference type="SMART" id="SM00345">
    <property type="entry name" value="HTH_GNTR"/>
    <property type="match status" value="1"/>
</dbReference>
<dbReference type="AlphaFoldDB" id="A0A418SJ33"/>
<accession>A0A418SJ33</accession>
<keyword evidence="2" id="KW-0238">DNA-binding</keyword>
<dbReference type="KEGG" id="palw:PSAL_032550"/>
<dbReference type="GO" id="GO:0003677">
    <property type="term" value="F:DNA binding"/>
    <property type="evidence" value="ECO:0007669"/>
    <property type="project" value="UniProtKB-KW"/>
</dbReference>
<keyword evidence="3" id="KW-0804">Transcription</keyword>
<dbReference type="CDD" id="cd07377">
    <property type="entry name" value="WHTH_GntR"/>
    <property type="match status" value="1"/>
</dbReference>
<evidence type="ECO:0000313" key="5">
    <source>
        <dbReference type="Proteomes" id="UP000283786"/>
    </source>
</evidence>
<dbReference type="PRINTS" id="PR00035">
    <property type="entry name" value="HTHGNTR"/>
</dbReference>
<dbReference type="EMBL" id="CP060436">
    <property type="protein sequence ID" value="QPM91992.1"/>
    <property type="molecule type" value="Genomic_DNA"/>
</dbReference>
<dbReference type="SUPFAM" id="SSF46785">
    <property type="entry name" value="Winged helix' DNA-binding domain"/>
    <property type="match status" value="1"/>
</dbReference>
<name>A0A418SJ33_9RHOB</name>
<dbReference type="SMART" id="SM00895">
    <property type="entry name" value="FCD"/>
    <property type="match status" value="1"/>
</dbReference>
<proteinExistence type="predicted"/>
<evidence type="ECO:0000313" key="4">
    <source>
        <dbReference type="EMBL" id="QPM91992.1"/>
    </source>
</evidence>
<dbReference type="InterPro" id="IPR000524">
    <property type="entry name" value="Tscrpt_reg_HTH_GntR"/>
</dbReference>
<dbReference type="OrthoDB" id="9812645at2"/>